<keyword evidence="3" id="KW-1185">Reference proteome</keyword>
<dbReference type="Gene3D" id="3.40.50.2000">
    <property type="entry name" value="Glycogen Phosphorylase B"/>
    <property type="match status" value="1"/>
</dbReference>
<keyword evidence="1" id="KW-0812">Transmembrane</keyword>
<organism evidence="2 3">
    <name type="scientific">Eikenella corrodens CC92I</name>
    <dbReference type="NCBI Taxonomy" id="1073362"/>
    <lineage>
        <taxon>Bacteria</taxon>
        <taxon>Pseudomonadati</taxon>
        <taxon>Pseudomonadota</taxon>
        <taxon>Betaproteobacteria</taxon>
        <taxon>Neisseriales</taxon>
        <taxon>Neisseriaceae</taxon>
        <taxon>Eikenella</taxon>
    </lineage>
</organism>
<name>V7IBX9_EIKCO</name>
<dbReference type="SUPFAM" id="SSF53756">
    <property type="entry name" value="UDP-Glycosyltransferase/glycogen phosphorylase"/>
    <property type="match status" value="1"/>
</dbReference>
<dbReference type="PATRIC" id="fig|1073362.3.peg.2149"/>
<keyword evidence="1" id="KW-0472">Membrane</keyword>
<evidence type="ECO:0000313" key="3">
    <source>
        <dbReference type="Proteomes" id="UP000018554"/>
    </source>
</evidence>
<dbReference type="RefSeq" id="WP_023887847.1">
    <property type="nucleotide sequence ID" value="NZ_KI635565.1"/>
</dbReference>
<evidence type="ECO:0000256" key="1">
    <source>
        <dbReference type="SAM" id="Phobius"/>
    </source>
</evidence>
<accession>V7IBX9</accession>
<dbReference type="HOGENOM" id="CLU_741320_0_0_4"/>
<evidence type="ECO:0008006" key="4">
    <source>
        <dbReference type="Google" id="ProtNLM"/>
    </source>
</evidence>
<proteinExistence type="predicted"/>
<evidence type="ECO:0000313" key="2">
    <source>
        <dbReference type="EMBL" id="ETA82801.1"/>
    </source>
</evidence>
<sequence length="373" mass="43088">MNVLLLTNHLKDYAGSEIQILELYNFFKKTGCKVTVFANLVDDPIRQHFDNNDICHNICDIDLYSYQLIWSQHGIFPLLFSNKNIKQPITALIISAHLSPFENMELLQIPYMNNIHAYFIANSEETSTALKNFGIPPEKIYISYNCAPIEFRKNLPPPHKLRRLAIISNHPPPEIIAATSLLQKKYEVDCIGYNYNFCLVTPELLSKYDCIITIGKTVQYALLGNKPVYCYDCHGGPGYLNKENFSTAQYYNFSGRGFSKKTTNQIVEEIENQFHMNKIFFATIHNKDLYILETFLHKILTLNPISVSENQQLLLEQFSPASKKICDLYLSNHFLSRDLDNLSKKLNFNKTKFNIIIILLLFFFLVTLLSIKL</sequence>
<feature type="transmembrane region" description="Helical" evidence="1">
    <location>
        <begin position="353"/>
        <end position="371"/>
    </location>
</feature>
<dbReference type="Proteomes" id="UP000018554">
    <property type="component" value="Unassembled WGS sequence"/>
</dbReference>
<reference evidence="2 3" key="1">
    <citation type="submission" date="2013-11" db="EMBL/GenBank/DDBJ databases">
        <title>The Genome Sequence of Eikenella corrodens CC92I.</title>
        <authorList>
            <consortium name="The Broad Institute Genomics Platform"/>
            <person name="Earl A."/>
            <person name="Allen-Vercoe E."/>
            <person name="Daigneault M."/>
            <person name="Young S.K."/>
            <person name="Zeng Q."/>
            <person name="Gargeya S."/>
            <person name="Fitzgerald M."/>
            <person name="Abouelleil A."/>
            <person name="Alvarado L."/>
            <person name="Chapman S.B."/>
            <person name="Gainer-Dewar J."/>
            <person name="Goldberg J."/>
            <person name="Griggs A."/>
            <person name="Gujja S."/>
            <person name="Hansen M."/>
            <person name="Howarth C."/>
            <person name="Imamovic A."/>
            <person name="Ireland A."/>
            <person name="Larimer J."/>
            <person name="McCowan C."/>
            <person name="Murphy C."/>
            <person name="Pearson M."/>
            <person name="Poon T.W."/>
            <person name="Priest M."/>
            <person name="Roberts A."/>
            <person name="Saif S."/>
            <person name="Shea T."/>
            <person name="Sykes S."/>
            <person name="Wortman J."/>
            <person name="Nusbaum C."/>
            <person name="Birren B."/>
        </authorList>
    </citation>
    <scope>NUCLEOTIDE SEQUENCE [LARGE SCALE GENOMIC DNA]</scope>
    <source>
        <strain evidence="2 3">CC92I</strain>
    </source>
</reference>
<dbReference type="AlphaFoldDB" id="V7IBX9"/>
<protein>
    <recommendedName>
        <fullName evidence="4">Glycosyltransferase subfamily 4-like N-terminal domain-containing protein</fullName>
    </recommendedName>
</protein>
<gene>
    <name evidence="2" type="ORF">HMPREF1177_01882</name>
</gene>
<comment type="caution">
    <text evidence="2">The sequence shown here is derived from an EMBL/GenBank/DDBJ whole genome shotgun (WGS) entry which is preliminary data.</text>
</comment>
<keyword evidence="1" id="KW-1133">Transmembrane helix</keyword>
<dbReference type="EMBL" id="AZGQ01000012">
    <property type="protein sequence ID" value="ETA82801.1"/>
    <property type="molecule type" value="Genomic_DNA"/>
</dbReference>